<dbReference type="EMBL" id="JBBWWR010000019">
    <property type="protein sequence ID" value="KAK8941803.1"/>
    <property type="molecule type" value="Genomic_DNA"/>
</dbReference>
<gene>
    <name evidence="1" type="ORF">KSP40_PGU005443</name>
</gene>
<evidence type="ECO:0000313" key="1">
    <source>
        <dbReference type="EMBL" id="KAK8941803.1"/>
    </source>
</evidence>
<evidence type="ECO:0000313" key="2">
    <source>
        <dbReference type="Proteomes" id="UP001412067"/>
    </source>
</evidence>
<reference evidence="1 2" key="1">
    <citation type="journal article" date="2022" name="Nat. Plants">
        <title>Genomes of leafy and leafless Platanthera orchids illuminate the evolution of mycoheterotrophy.</title>
        <authorList>
            <person name="Li M.H."/>
            <person name="Liu K.W."/>
            <person name="Li Z."/>
            <person name="Lu H.C."/>
            <person name="Ye Q.L."/>
            <person name="Zhang D."/>
            <person name="Wang J.Y."/>
            <person name="Li Y.F."/>
            <person name="Zhong Z.M."/>
            <person name="Liu X."/>
            <person name="Yu X."/>
            <person name="Liu D.K."/>
            <person name="Tu X.D."/>
            <person name="Liu B."/>
            <person name="Hao Y."/>
            <person name="Liao X.Y."/>
            <person name="Jiang Y.T."/>
            <person name="Sun W.H."/>
            <person name="Chen J."/>
            <person name="Chen Y.Q."/>
            <person name="Ai Y."/>
            <person name="Zhai J.W."/>
            <person name="Wu S.S."/>
            <person name="Zhou Z."/>
            <person name="Hsiao Y.Y."/>
            <person name="Wu W.L."/>
            <person name="Chen Y.Y."/>
            <person name="Lin Y.F."/>
            <person name="Hsu J.L."/>
            <person name="Li C.Y."/>
            <person name="Wang Z.W."/>
            <person name="Zhao X."/>
            <person name="Zhong W.Y."/>
            <person name="Ma X.K."/>
            <person name="Ma L."/>
            <person name="Huang J."/>
            <person name="Chen G.Z."/>
            <person name="Huang M.Z."/>
            <person name="Huang L."/>
            <person name="Peng D.H."/>
            <person name="Luo Y.B."/>
            <person name="Zou S.Q."/>
            <person name="Chen S.P."/>
            <person name="Lan S."/>
            <person name="Tsai W.C."/>
            <person name="Van de Peer Y."/>
            <person name="Liu Z.J."/>
        </authorList>
    </citation>
    <scope>NUCLEOTIDE SEQUENCE [LARGE SCALE GENOMIC DNA]</scope>
    <source>
        <strain evidence="1">Lor288</strain>
    </source>
</reference>
<keyword evidence="2" id="KW-1185">Reference proteome</keyword>
<sequence>MRRVAKLTCRSWLLAQLGGALPHHRSTHGSVRGSASGFQYTASKIRTSLSVYH</sequence>
<organism evidence="1 2">
    <name type="scientific">Platanthera guangdongensis</name>
    <dbReference type="NCBI Taxonomy" id="2320717"/>
    <lineage>
        <taxon>Eukaryota</taxon>
        <taxon>Viridiplantae</taxon>
        <taxon>Streptophyta</taxon>
        <taxon>Embryophyta</taxon>
        <taxon>Tracheophyta</taxon>
        <taxon>Spermatophyta</taxon>
        <taxon>Magnoliopsida</taxon>
        <taxon>Liliopsida</taxon>
        <taxon>Asparagales</taxon>
        <taxon>Orchidaceae</taxon>
        <taxon>Orchidoideae</taxon>
        <taxon>Orchideae</taxon>
        <taxon>Orchidinae</taxon>
        <taxon>Platanthera</taxon>
    </lineage>
</organism>
<dbReference type="Proteomes" id="UP001412067">
    <property type="component" value="Unassembled WGS sequence"/>
</dbReference>
<name>A0ABR2LIR7_9ASPA</name>
<comment type="caution">
    <text evidence="1">The sequence shown here is derived from an EMBL/GenBank/DDBJ whole genome shotgun (WGS) entry which is preliminary data.</text>
</comment>
<accession>A0ABR2LIR7</accession>
<protein>
    <submittedName>
        <fullName evidence="1">Uncharacterized protein</fullName>
    </submittedName>
</protein>
<proteinExistence type="predicted"/>